<dbReference type="GO" id="GO:0004674">
    <property type="term" value="F:protein serine/threonine kinase activity"/>
    <property type="evidence" value="ECO:0007669"/>
    <property type="project" value="UniProtKB-KW"/>
</dbReference>
<protein>
    <recommendedName>
        <fullName evidence="2">Histidine kinase/HSP90-like ATPase domain-containing protein</fullName>
    </recommendedName>
</protein>
<evidence type="ECO:0000259" key="2">
    <source>
        <dbReference type="Pfam" id="PF13581"/>
    </source>
</evidence>
<comment type="caution">
    <text evidence="3">The sequence shown here is derived from an EMBL/GenBank/DDBJ whole genome shotgun (WGS) entry which is preliminary data.</text>
</comment>
<keyword evidence="1" id="KW-0808">Transferase</keyword>
<dbReference type="InterPro" id="IPR036890">
    <property type="entry name" value="HATPase_C_sf"/>
</dbReference>
<reference evidence="3" key="1">
    <citation type="journal article" date="2014" name="Int. J. Syst. Evol. Microbiol.">
        <title>Complete genome sequence of Corynebacterium casei LMG S-19264T (=DSM 44701T), isolated from a smear-ripened cheese.</title>
        <authorList>
            <consortium name="US DOE Joint Genome Institute (JGI-PGF)"/>
            <person name="Walter F."/>
            <person name="Albersmeier A."/>
            <person name="Kalinowski J."/>
            <person name="Ruckert C."/>
        </authorList>
    </citation>
    <scope>NUCLEOTIDE SEQUENCE</scope>
    <source>
        <strain evidence="3">JCM 3035</strain>
    </source>
</reference>
<dbReference type="Gene3D" id="3.30.565.10">
    <property type="entry name" value="Histidine kinase-like ATPase, C-terminal domain"/>
    <property type="match status" value="1"/>
</dbReference>
<keyword evidence="1" id="KW-0723">Serine/threonine-protein kinase</keyword>
<name>A0A917QD13_9ACTN</name>
<evidence type="ECO:0000313" key="4">
    <source>
        <dbReference type="Proteomes" id="UP000637788"/>
    </source>
</evidence>
<dbReference type="CDD" id="cd16936">
    <property type="entry name" value="HATPase_RsbW-like"/>
    <property type="match status" value="1"/>
</dbReference>
<reference evidence="3" key="2">
    <citation type="submission" date="2020-09" db="EMBL/GenBank/DDBJ databases">
        <authorList>
            <person name="Sun Q."/>
            <person name="Ohkuma M."/>
        </authorList>
    </citation>
    <scope>NUCLEOTIDE SEQUENCE</scope>
    <source>
        <strain evidence="3">JCM 3035</strain>
    </source>
</reference>
<keyword evidence="4" id="KW-1185">Reference proteome</keyword>
<dbReference type="AlphaFoldDB" id="A0A917QD13"/>
<sequence>MVAPEEPEKSDGAQLQYDRLDYTPLPKSVTLARRRAHRLLTDWGHPELAADTALLVSELGGNAVLHGCLRDRLFRVELTLTERAVRVSVSDPKGEVQPSLREAAADDMFGRGLLIVREIADRWGVSELKVGKSVWCELDVVRQAASTHYREPSESRLHRRTTMAEPLKTFVNGVEVEVPNSIPDIRAALPEGRREEFDRAVNEAGVHDIHAVMRHWMLEAVPDPEADALLARLAADEAERRGVA</sequence>
<dbReference type="Proteomes" id="UP000637788">
    <property type="component" value="Unassembled WGS sequence"/>
</dbReference>
<gene>
    <name evidence="3" type="ORF">GCM10010094_00340</name>
</gene>
<dbReference type="SUPFAM" id="SSF55874">
    <property type="entry name" value="ATPase domain of HSP90 chaperone/DNA topoisomerase II/histidine kinase"/>
    <property type="match status" value="1"/>
</dbReference>
<proteinExistence type="predicted"/>
<keyword evidence="1" id="KW-0418">Kinase</keyword>
<dbReference type="InterPro" id="IPR050267">
    <property type="entry name" value="Anti-sigma-factor_SerPK"/>
</dbReference>
<dbReference type="EMBL" id="BMPQ01000001">
    <property type="protein sequence ID" value="GGK44545.1"/>
    <property type="molecule type" value="Genomic_DNA"/>
</dbReference>
<evidence type="ECO:0000313" key="3">
    <source>
        <dbReference type="EMBL" id="GGK44545.1"/>
    </source>
</evidence>
<accession>A0A917QD13</accession>
<dbReference type="PANTHER" id="PTHR35526">
    <property type="entry name" value="ANTI-SIGMA-F FACTOR RSBW-RELATED"/>
    <property type="match status" value="1"/>
</dbReference>
<dbReference type="PANTHER" id="PTHR35526:SF3">
    <property type="entry name" value="ANTI-SIGMA-F FACTOR RSBW"/>
    <property type="match status" value="1"/>
</dbReference>
<feature type="domain" description="Histidine kinase/HSP90-like ATPase" evidence="2">
    <location>
        <begin position="24"/>
        <end position="133"/>
    </location>
</feature>
<dbReference type="InterPro" id="IPR003594">
    <property type="entry name" value="HATPase_dom"/>
</dbReference>
<evidence type="ECO:0000256" key="1">
    <source>
        <dbReference type="ARBA" id="ARBA00022527"/>
    </source>
</evidence>
<dbReference type="Pfam" id="PF13581">
    <property type="entry name" value="HATPase_c_2"/>
    <property type="match status" value="1"/>
</dbReference>
<organism evidence="3 4">
    <name type="scientific">Streptomyces flaveus</name>
    <dbReference type="NCBI Taxonomy" id="66370"/>
    <lineage>
        <taxon>Bacteria</taxon>
        <taxon>Bacillati</taxon>
        <taxon>Actinomycetota</taxon>
        <taxon>Actinomycetes</taxon>
        <taxon>Kitasatosporales</taxon>
        <taxon>Streptomycetaceae</taxon>
        <taxon>Streptomyces</taxon>
        <taxon>Streptomyces aurantiacus group</taxon>
    </lineage>
</organism>